<dbReference type="GO" id="GO:0007528">
    <property type="term" value="P:neuromuscular junction development"/>
    <property type="evidence" value="ECO:0007669"/>
    <property type="project" value="TreeGrafter"/>
</dbReference>
<dbReference type="InParanoid" id="A0A6P7GQU0"/>
<sequence length="70" mass="8069">MVDNSCVIEGTVKFRDGKKWKSRWCVMRKLSPVAGMYLSCNVTGKFHSLLFLLKLKGVYFLPNFTSLLHK</sequence>
<name>A0A6P7GQU0_DIAVI</name>
<evidence type="ECO:0000313" key="1">
    <source>
        <dbReference type="RefSeq" id="XP_028151944.1"/>
    </source>
</evidence>
<dbReference type="AlphaFoldDB" id="A0A6P7GQU0"/>
<dbReference type="GO" id="GO:0019901">
    <property type="term" value="F:protein kinase binding"/>
    <property type="evidence" value="ECO:0007669"/>
    <property type="project" value="InterPro"/>
</dbReference>
<dbReference type="InterPro" id="IPR037746">
    <property type="entry name" value="Dok-7"/>
</dbReference>
<dbReference type="RefSeq" id="XP_028151944.1">
    <property type="nucleotide sequence ID" value="XM_028296143.1"/>
</dbReference>
<dbReference type="InterPro" id="IPR011993">
    <property type="entry name" value="PH-like_dom_sf"/>
</dbReference>
<organism evidence="1">
    <name type="scientific">Diabrotica virgifera virgifera</name>
    <name type="common">western corn rootworm</name>
    <dbReference type="NCBI Taxonomy" id="50390"/>
    <lineage>
        <taxon>Eukaryota</taxon>
        <taxon>Metazoa</taxon>
        <taxon>Ecdysozoa</taxon>
        <taxon>Arthropoda</taxon>
        <taxon>Hexapoda</taxon>
        <taxon>Insecta</taxon>
        <taxon>Pterygota</taxon>
        <taxon>Neoptera</taxon>
        <taxon>Endopterygota</taxon>
        <taxon>Coleoptera</taxon>
        <taxon>Polyphaga</taxon>
        <taxon>Cucujiformia</taxon>
        <taxon>Chrysomeloidea</taxon>
        <taxon>Chrysomelidae</taxon>
        <taxon>Galerucinae</taxon>
        <taxon>Diabroticina</taxon>
        <taxon>Diabroticites</taxon>
        <taxon>Diabrotica</taxon>
    </lineage>
</organism>
<dbReference type="PANTHER" id="PTHR21636:SF2">
    <property type="entry name" value="PROTEIN DOK-7"/>
    <property type="match status" value="1"/>
</dbReference>
<protein>
    <submittedName>
        <fullName evidence="1">Protein Dok-7-like</fullName>
    </submittedName>
</protein>
<gene>
    <name evidence="1" type="primary">LOC114345321</name>
</gene>
<dbReference type="PANTHER" id="PTHR21636">
    <property type="entry name" value="PROTEIN DOK-7"/>
    <property type="match status" value="1"/>
</dbReference>
<reference evidence="1" key="1">
    <citation type="submission" date="2025-08" db="UniProtKB">
        <authorList>
            <consortium name="RefSeq"/>
        </authorList>
    </citation>
    <scope>IDENTIFICATION</scope>
    <source>
        <tissue evidence="1">Whole insect</tissue>
    </source>
</reference>
<dbReference type="Gene3D" id="2.30.29.30">
    <property type="entry name" value="Pleckstrin-homology domain (PH domain)/Phosphotyrosine-binding domain (PTB)"/>
    <property type="match status" value="1"/>
</dbReference>
<accession>A0A6P7GQU0</accession>
<proteinExistence type="predicted"/>